<dbReference type="Proteomes" id="UP000484547">
    <property type="component" value="Unassembled WGS sequence"/>
</dbReference>
<evidence type="ECO:0000256" key="8">
    <source>
        <dbReference type="ARBA" id="ARBA00049244"/>
    </source>
</evidence>
<dbReference type="HOGENOM" id="CLU_044694_2_1_9"/>
<evidence type="ECO:0000313" key="13">
    <source>
        <dbReference type="EMBL" id="MTU03007.1"/>
    </source>
</evidence>
<keyword evidence="14" id="KW-1185">Reference proteome</keyword>
<dbReference type="PANTHER" id="PTHR34388:SF1">
    <property type="entry name" value="DNA POLYMERASE III SUBUNIT DELTA"/>
    <property type="match status" value="1"/>
</dbReference>
<protein>
    <recommendedName>
        <fullName evidence="2">DNA polymerase III subunit delta</fullName>
        <ecNumber evidence="1">2.7.7.7</ecNumber>
    </recommendedName>
</protein>
<keyword evidence="6" id="KW-0239">DNA-directed DNA polymerase</keyword>
<dbReference type="Gene3D" id="3.40.50.300">
    <property type="entry name" value="P-loop containing nucleotide triphosphate hydrolases"/>
    <property type="match status" value="1"/>
</dbReference>
<accession>A0A6I3RY47</accession>
<dbReference type="EMBL" id="CBDS010000102">
    <property type="protein sequence ID" value="CDB46994.1"/>
    <property type="molecule type" value="Genomic_DNA"/>
</dbReference>
<evidence type="ECO:0000259" key="9">
    <source>
        <dbReference type="Pfam" id="PF06144"/>
    </source>
</evidence>
<dbReference type="AlphaFoldDB" id="R6IKP7"/>
<dbReference type="OrthoDB" id="9775929at2"/>
<evidence type="ECO:0000313" key="14">
    <source>
        <dbReference type="Proteomes" id="UP000443070"/>
    </source>
</evidence>
<keyword evidence="4 12" id="KW-0548">Nucleotidyltransferase</keyword>
<dbReference type="eggNOG" id="COG1466">
    <property type="taxonomic scope" value="Bacteria"/>
</dbReference>
<dbReference type="Proteomes" id="UP000443070">
    <property type="component" value="Unassembled WGS sequence"/>
</dbReference>
<feature type="domain" description="DNA polymerase III delta N-terminal" evidence="9">
    <location>
        <begin position="49"/>
        <end position="146"/>
    </location>
</feature>
<dbReference type="Pfam" id="PF06144">
    <property type="entry name" value="DNA_pol3_delta"/>
    <property type="match status" value="1"/>
</dbReference>
<evidence type="ECO:0000313" key="11">
    <source>
        <dbReference type="EMBL" id="CDB46994.1"/>
    </source>
</evidence>
<gene>
    <name evidence="12" type="primary">holA</name>
    <name evidence="11" type="ORF">BN533_02007</name>
    <name evidence="12" type="ORF">GMD11_01160</name>
    <name evidence="13" type="ORF">GMD18_01155</name>
</gene>
<evidence type="ECO:0000259" key="10">
    <source>
        <dbReference type="Pfam" id="PF21694"/>
    </source>
</evidence>
<accession>R6IKP7</accession>
<dbReference type="InterPro" id="IPR027417">
    <property type="entry name" value="P-loop_NTPase"/>
</dbReference>
<dbReference type="InterPro" id="IPR008921">
    <property type="entry name" value="DNA_pol3_clamp-load_cplx_C"/>
</dbReference>
<dbReference type="GO" id="GO:0009360">
    <property type="term" value="C:DNA polymerase III complex"/>
    <property type="evidence" value="ECO:0007669"/>
    <property type="project" value="InterPro"/>
</dbReference>
<dbReference type="GO" id="GO:0003887">
    <property type="term" value="F:DNA-directed DNA polymerase activity"/>
    <property type="evidence" value="ECO:0007669"/>
    <property type="project" value="UniProtKB-KW"/>
</dbReference>
<dbReference type="EMBL" id="WNBW01000001">
    <property type="protein sequence ID" value="MTU03007.1"/>
    <property type="molecule type" value="Genomic_DNA"/>
</dbReference>
<dbReference type="Gene3D" id="1.20.272.10">
    <property type="match status" value="1"/>
</dbReference>
<feature type="domain" description="DNA polymerase III delta subunit-like C-terminal" evidence="10">
    <location>
        <begin position="226"/>
        <end position="339"/>
    </location>
</feature>
<dbReference type="InterPro" id="IPR005790">
    <property type="entry name" value="DNA_polIII_delta"/>
</dbReference>
<dbReference type="STRING" id="1262914.BN533_02007"/>
<dbReference type="GO" id="GO:0006261">
    <property type="term" value="P:DNA-templated DNA replication"/>
    <property type="evidence" value="ECO:0007669"/>
    <property type="project" value="TreeGrafter"/>
</dbReference>
<dbReference type="Gene3D" id="1.10.8.60">
    <property type="match status" value="1"/>
</dbReference>
<keyword evidence="3 12" id="KW-0808">Transferase</keyword>
<dbReference type="NCBIfam" id="TIGR01128">
    <property type="entry name" value="holA"/>
    <property type="match status" value="1"/>
</dbReference>
<sequence>MEITAEKIMQQLSAGTQVAGVIAVFGEEGYYKDKIAAALPRAVFGDAAPEDREITVFERDTDIKEISAAVNTYPFFSGRSLVIIKDEKLWGGKDGGEKRKQQQEELAELLADVPEHCQVLLLGEKIDKRGKLYKSLLKTAAMVECKSLKSYQLKPWLDEQAALRGCRFDYEASQTIMEYLSVTDNAPLLLLEQEIEKLSVYAGERKIWTKDDIEQTFAALPEVSRFALLNAIAEKKLGQTLELLGEERKHGNTVLALCGLVSFQLRRLGRVKELLEGRASQAEIASELKAAPFAVKKMAEQSRRFGLGELERALLELSQLNIEIRYGGRQFEKLEEILIRLLSK</sequence>
<reference evidence="14 15" key="2">
    <citation type="journal article" date="2019" name="Nat. Med.">
        <title>A library of human gut bacterial isolates paired with longitudinal multiomics data enables mechanistic microbiome research.</title>
        <authorList>
            <person name="Poyet M."/>
            <person name="Groussin M."/>
            <person name="Gibbons S.M."/>
            <person name="Avila-Pacheco J."/>
            <person name="Jiang X."/>
            <person name="Kearney S.M."/>
            <person name="Perrotta A.R."/>
            <person name="Berdy B."/>
            <person name="Zhao S."/>
            <person name="Lieberman T.D."/>
            <person name="Swanson P.K."/>
            <person name="Smith M."/>
            <person name="Roesemann S."/>
            <person name="Alexander J.E."/>
            <person name="Rich S.A."/>
            <person name="Livny J."/>
            <person name="Vlamakis H."/>
            <person name="Clish C."/>
            <person name="Bullock K."/>
            <person name="Deik A."/>
            <person name="Scott J."/>
            <person name="Pierce K.A."/>
            <person name="Xavier R.J."/>
            <person name="Alm E.J."/>
        </authorList>
    </citation>
    <scope>NUCLEOTIDE SEQUENCE [LARGE SCALE GENOMIC DNA]</scope>
    <source>
        <strain evidence="12 15">BIOML-A13</strain>
        <strain evidence="13 14">BIOML-A3</strain>
    </source>
</reference>
<evidence type="ECO:0000256" key="2">
    <source>
        <dbReference type="ARBA" id="ARBA00017703"/>
    </source>
</evidence>
<evidence type="ECO:0000256" key="3">
    <source>
        <dbReference type="ARBA" id="ARBA00022679"/>
    </source>
</evidence>
<dbReference type="InterPro" id="IPR010372">
    <property type="entry name" value="DNA_pol3_delta_N"/>
</dbReference>
<comment type="caution">
    <text evidence="11">The sequence shown here is derived from an EMBL/GenBank/DDBJ whole genome shotgun (WGS) entry which is preliminary data.</text>
</comment>
<reference evidence="11" key="1">
    <citation type="submission" date="2012-11" db="EMBL/GenBank/DDBJ databases">
        <title>Dependencies among metagenomic species, viruses, plasmids and units of genetic variation.</title>
        <authorList>
            <person name="Nielsen H.B."/>
            <person name="Almeida M."/>
            <person name="Juncker A.S."/>
            <person name="Rasmussen S."/>
            <person name="Li J."/>
            <person name="Sunagawa S."/>
            <person name="Plichta D."/>
            <person name="Gautier L."/>
            <person name="Le Chatelier E."/>
            <person name="Peletier E."/>
            <person name="Bonde I."/>
            <person name="Nielsen T."/>
            <person name="Manichanh C."/>
            <person name="Arumugam M."/>
            <person name="Batto J."/>
            <person name="Santos M.B.Q.D."/>
            <person name="Blom N."/>
            <person name="Borruel N."/>
            <person name="Burgdorf K.S."/>
            <person name="Boumezbeur F."/>
            <person name="Casellas F."/>
            <person name="Dore J."/>
            <person name="Guarner F."/>
            <person name="Hansen T."/>
            <person name="Hildebrand F."/>
            <person name="Kaas R.S."/>
            <person name="Kennedy S."/>
            <person name="Kristiansen K."/>
            <person name="Kultima J.R."/>
            <person name="Leonard P."/>
            <person name="Levenez F."/>
            <person name="Lund O."/>
            <person name="Moumen B."/>
            <person name="Le Paslier D."/>
            <person name="Pons N."/>
            <person name="Pedersen O."/>
            <person name="Prifti E."/>
            <person name="Qin J."/>
            <person name="Raes J."/>
            <person name="Tap J."/>
            <person name="Tims S."/>
            <person name="Ussery D.W."/>
            <person name="Yamada T."/>
            <person name="MetaHit consortium"/>
            <person name="Renault P."/>
            <person name="Sicheritz-Ponten T."/>
            <person name="Bork P."/>
            <person name="Wang J."/>
            <person name="Brunak S."/>
            <person name="Ehrlich S.D."/>
        </authorList>
    </citation>
    <scope>NUCLEOTIDE SEQUENCE [LARGE SCALE GENOMIC DNA]</scope>
</reference>
<comment type="catalytic activity">
    <reaction evidence="8">
        <text>DNA(n) + a 2'-deoxyribonucleoside 5'-triphosphate = DNA(n+1) + diphosphate</text>
        <dbReference type="Rhea" id="RHEA:22508"/>
        <dbReference type="Rhea" id="RHEA-COMP:17339"/>
        <dbReference type="Rhea" id="RHEA-COMP:17340"/>
        <dbReference type="ChEBI" id="CHEBI:33019"/>
        <dbReference type="ChEBI" id="CHEBI:61560"/>
        <dbReference type="ChEBI" id="CHEBI:173112"/>
        <dbReference type="EC" id="2.7.7.7"/>
    </reaction>
</comment>
<dbReference type="PANTHER" id="PTHR34388">
    <property type="entry name" value="DNA POLYMERASE III SUBUNIT DELTA"/>
    <property type="match status" value="1"/>
</dbReference>
<evidence type="ECO:0000256" key="6">
    <source>
        <dbReference type="ARBA" id="ARBA00022932"/>
    </source>
</evidence>
<dbReference type="RefSeq" id="WP_021718907.1">
    <property type="nucleotide sequence ID" value="NZ_CAKVRS010000001.1"/>
</dbReference>
<proteinExistence type="inferred from homology"/>
<evidence type="ECO:0000256" key="1">
    <source>
        <dbReference type="ARBA" id="ARBA00012417"/>
    </source>
</evidence>
<dbReference type="EMBL" id="WNBM01000001">
    <property type="protein sequence ID" value="MTT74876.1"/>
    <property type="molecule type" value="Genomic_DNA"/>
</dbReference>
<name>R6IKP7_9FIRM</name>
<evidence type="ECO:0000313" key="12">
    <source>
        <dbReference type="EMBL" id="MTT74876.1"/>
    </source>
</evidence>
<evidence type="ECO:0000313" key="15">
    <source>
        <dbReference type="Proteomes" id="UP000484547"/>
    </source>
</evidence>
<evidence type="ECO:0000256" key="7">
    <source>
        <dbReference type="ARBA" id="ARBA00034754"/>
    </source>
</evidence>
<comment type="similarity">
    <text evidence="7">Belongs to the DNA polymerase HolA subunit family.</text>
</comment>
<evidence type="ECO:0000256" key="4">
    <source>
        <dbReference type="ARBA" id="ARBA00022695"/>
    </source>
</evidence>
<evidence type="ECO:0000256" key="5">
    <source>
        <dbReference type="ARBA" id="ARBA00022705"/>
    </source>
</evidence>
<dbReference type="EC" id="2.7.7.7" evidence="1"/>
<keyword evidence="5" id="KW-0235">DNA replication</keyword>
<organism evidence="11">
    <name type="scientific">Phascolarctobacterium faecium</name>
    <dbReference type="NCBI Taxonomy" id="33025"/>
    <lineage>
        <taxon>Bacteria</taxon>
        <taxon>Bacillati</taxon>
        <taxon>Bacillota</taxon>
        <taxon>Negativicutes</taxon>
        <taxon>Acidaminococcales</taxon>
        <taxon>Acidaminococcaceae</taxon>
        <taxon>Phascolarctobacterium</taxon>
    </lineage>
</organism>
<dbReference type="InterPro" id="IPR048466">
    <property type="entry name" value="DNA_pol3_delta-like_C"/>
</dbReference>
<dbReference type="SUPFAM" id="SSF48019">
    <property type="entry name" value="post-AAA+ oligomerization domain-like"/>
    <property type="match status" value="1"/>
</dbReference>
<dbReference type="Pfam" id="PF21694">
    <property type="entry name" value="DNA_pol3_delta_C"/>
    <property type="match status" value="1"/>
</dbReference>
<dbReference type="SUPFAM" id="SSF52540">
    <property type="entry name" value="P-loop containing nucleoside triphosphate hydrolases"/>
    <property type="match status" value="1"/>
</dbReference>
<dbReference type="GO" id="GO:0003677">
    <property type="term" value="F:DNA binding"/>
    <property type="evidence" value="ECO:0007669"/>
    <property type="project" value="InterPro"/>
</dbReference>